<organism evidence="1 2">
    <name type="scientific">Scophthalmus maximus</name>
    <name type="common">Turbot</name>
    <name type="synonym">Psetta maxima</name>
    <dbReference type="NCBI Taxonomy" id="52904"/>
    <lineage>
        <taxon>Eukaryota</taxon>
        <taxon>Metazoa</taxon>
        <taxon>Chordata</taxon>
        <taxon>Craniata</taxon>
        <taxon>Vertebrata</taxon>
        <taxon>Euteleostomi</taxon>
        <taxon>Actinopterygii</taxon>
        <taxon>Neopterygii</taxon>
        <taxon>Teleostei</taxon>
        <taxon>Neoteleostei</taxon>
        <taxon>Acanthomorphata</taxon>
        <taxon>Carangaria</taxon>
        <taxon>Pleuronectiformes</taxon>
        <taxon>Pleuronectoidei</taxon>
        <taxon>Scophthalmidae</taxon>
        <taxon>Scophthalmus</taxon>
    </lineage>
</organism>
<evidence type="ECO:0000313" key="2">
    <source>
        <dbReference type="Proteomes" id="UP000438429"/>
    </source>
</evidence>
<dbReference type="AlphaFoldDB" id="A0A6A4T5M6"/>
<protein>
    <submittedName>
        <fullName evidence="1">Uncharacterized protein</fullName>
    </submittedName>
</protein>
<dbReference type="EMBL" id="VEVO01000007">
    <property type="protein sequence ID" value="KAF0040229.1"/>
    <property type="molecule type" value="Genomic_DNA"/>
</dbReference>
<sequence length="97" mass="10420">MKQRPLSADVGEVTEVRLQVSIVSVQKGEKKKNWGMKRDQIYRSSGLIPGLGAFCDAAAAGDTGGQQQPADEPLQLQLLQVRQSSIHSLNICTDVAG</sequence>
<gene>
    <name evidence="1" type="ORF">F2P81_008464</name>
</gene>
<name>A0A6A4T5M6_SCOMX</name>
<comment type="caution">
    <text evidence="1">The sequence shown here is derived from an EMBL/GenBank/DDBJ whole genome shotgun (WGS) entry which is preliminary data.</text>
</comment>
<proteinExistence type="predicted"/>
<evidence type="ECO:0000313" key="1">
    <source>
        <dbReference type="EMBL" id="KAF0040229.1"/>
    </source>
</evidence>
<accession>A0A6A4T5M6</accession>
<dbReference type="Proteomes" id="UP000438429">
    <property type="component" value="Unassembled WGS sequence"/>
</dbReference>
<reference evidence="1 2" key="1">
    <citation type="submission" date="2019-06" db="EMBL/GenBank/DDBJ databases">
        <title>Draft genomes of female and male turbot (Scophthalmus maximus).</title>
        <authorList>
            <person name="Xu H."/>
            <person name="Xu X.-W."/>
            <person name="Shao C."/>
            <person name="Chen S."/>
        </authorList>
    </citation>
    <scope>NUCLEOTIDE SEQUENCE [LARGE SCALE GENOMIC DNA]</scope>
    <source>
        <strain evidence="1">Ysfricsl-2016a</strain>
        <tissue evidence="1">Blood</tissue>
    </source>
</reference>